<evidence type="ECO:0000256" key="3">
    <source>
        <dbReference type="ARBA" id="ARBA00022692"/>
    </source>
</evidence>
<dbReference type="GO" id="GO:0046872">
    <property type="term" value="F:metal ion binding"/>
    <property type="evidence" value="ECO:0007669"/>
    <property type="project" value="UniProtKB-KW"/>
</dbReference>
<feature type="transmembrane region" description="Helical" evidence="7">
    <location>
        <begin position="236"/>
        <end position="255"/>
    </location>
</feature>
<gene>
    <name evidence="8" type="ORF">B9G98_02830</name>
</gene>
<name>A0A2T0FJP8_9ASCO</name>
<dbReference type="Pfam" id="PF03006">
    <property type="entry name" value="HlyIII"/>
    <property type="match status" value="1"/>
</dbReference>
<proteinExistence type="inferred from homology"/>
<keyword evidence="3 7" id="KW-0812">Transmembrane</keyword>
<evidence type="ECO:0000256" key="6">
    <source>
        <dbReference type="PIRSR" id="PIRSR604254-1"/>
    </source>
</evidence>
<dbReference type="EMBL" id="NDIQ01000021">
    <property type="protein sequence ID" value="PRT55210.1"/>
    <property type="molecule type" value="Genomic_DNA"/>
</dbReference>
<feature type="transmembrane region" description="Helical" evidence="7">
    <location>
        <begin position="69"/>
        <end position="92"/>
    </location>
</feature>
<dbReference type="GO" id="GO:0016020">
    <property type="term" value="C:membrane"/>
    <property type="evidence" value="ECO:0007669"/>
    <property type="project" value="UniProtKB-SubCell"/>
</dbReference>
<keyword evidence="8" id="KW-0675">Receptor</keyword>
<dbReference type="RefSeq" id="XP_024665155.1">
    <property type="nucleotide sequence ID" value="XM_024809387.1"/>
</dbReference>
<keyword evidence="6" id="KW-0479">Metal-binding</keyword>
<evidence type="ECO:0000313" key="8">
    <source>
        <dbReference type="EMBL" id="PRT55210.1"/>
    </source>
</evidence>
<dbReference type="GO" id="GO:0006882">
    <property type="term" value="P:intracellular zinc ion homeostasis"/>
    <property type="evidence" value="ECO:0007669"/>
    <property type="project" value="TreeGrafter"/>
</dbReference>
<protein>
    <submittedName>
        <fullName evidence="8">ADIPOR-like receptor IZH2</fullName>
    </submittedName>
</protein>
<dbReference type="OrthoDB" id="529367at2759"/>
<feature type="transmembrane region" description="Helical" evidence="7">
    <location>
        <begin position="168"/>
        <end position="189"/>
    </location>
</feature>
<dbReference type="GO" id="GO:0038023">
    <property type="term" value="F:signaling receptor activity"/>
    <property type="evidence" value="ECO:0007669"/>
    <property type="project" value="TreeGrafter"/>
</dbReference>
<dbReference type="Proteomes" id="UP000238350">
    <property type="component" value="Unassembled WGS sequence"/>
</dbReference>
<evidence type="ECO:0000256" key="7">
    <source>
        <dbReference type="SAM" id="Phobius"/>
    </source>
</evidence>
<feature type="transmembrane region" description="Helical" evidence="7">
    <location>
        <begin position="104"/>
        <end position="122"/>
    </location>
</feature>
<keyword evidence="9" id="KW-1185">Reference proteome</keyword>
<evidence type="ECO:0000313" key="9">
    <source>
        <dbReference type="Proteomes" id="UP000238350"/>
    </source>
</evidence>
<feature type="transmembrane region" description="Helical" evidence="7">
    <location>
        <begin position="205"/>
        <end position="224"/>
    </location>
</feature>
<keyword evidence="4 7" id="KW-1133">Transmembrane helix</keyword>
<dbReference type="GeneID" id="36516578"/>
<dbReference type="PANTHER" id="PTHR20855:SF52">
    <property type="entry name" value="ADIPONECTIN RECEPTOR PROTEIN"/>
    <property type="match status" value="1"/>
</dbReference>
<comment type="similarity">
    <text evidence="2">Belongs to the ADIPOR family.</text>
</comment>
<keyword evidence="5 7" id="KW-0472">Membrane</keyword>
<dbReference type="PANTHER" id="PTHR20855">
    <property type="entry name" value="ADIPOR/PROGESTIN RECEPTOR-RELATED"/>
    <property type="match status" value="1"/>
</dbReference>
<reference evidence="8 9" key="1">
    <citation type="submission" date="2017-04" db="EMBL/GenBank/DDBJ databases">
        <title>Genome sequencing of [Candida] sorbophila.</title>
        <authorList>
            <person name="Ahn J.O."/>
        </authorList>
    </citation>
    <scope>NUCLEOTIDE SEQUENCE [LARGE SCALE GENOMIC DNA]</scope>
    <source>
        <strain evidence="8 9">DS02</strain>
    </source>
</reference>
<comment type="caution">
    <text evidence="8">The sequence shown here is derived from an EMBL/GenBank/DDBJ whole genome shotgun (WGS) entry which is preliminary data.</text>
</comment>
<evidence type="ECO:0000256" key="5">
    <source>
        <dbReference type="ARBA" id="ARBA00023136"/>
    </source>
</evidence>
<evidence type="ECO:0000256" key="4">
    <source>
        <dbReference type="ARBA" id="ARBA00022989"/>
    </source>
</evidence>
<feature type="transmembrane region" description="Helical" evidence="7">
    <location>
        <begin position="143"/>
        <end position="162"/>
    </location>
</feature>
<dbReference type="STRING" id="45607.A0A2T0FJP8"/>
<keyword evidence="6" id="KW-0862">Zinc</keyword>
<dbReference type="AlphaFoldDB" id="A0A2T0FJP8"/>
<feature type="binding site" evidence="6">
    <location>
        <position position="125"/>
    </location>
    <ligand>
        <name>Zn(2+)</name>
        <dbReference type="ChEBI" id="CHEBI:29105"/>
    </ligand>
</feature>
<accession>A0A2T0FJP8</accession>
<sequence length="267" mass="30858">MRSRNNKRAPLTPQTEPEAVIEQLSRLVSFHELEDWQKDNHHIHTGYVRSSNSFKSVARSLFYLHNESVNIYTHLWPSVLSALFSLFLYDMYFPVYPKTVDADHYAFFVFALSCVTCLGLSATFHLCKSHSRRIFAFGNKLDYLGICVLIGGSMVAILHFCLDDHQQLRMLFTLLTLAFGIGCACVSLIDKFRTPPWRKFRARMFVSYGLTGLLPILTSFYFFGYEETWARSGLKYMLWEAFFYIFGAALYGTLFPERFFPGIAICL</sequence>
<evidence type="ECO:0000256" key="1">
    <source>
        <dbReference type="ARBA" id="ARBA00004141"/>
    </source>
</evidence>
<dbReference type="InterPro" id="IPR004254">
    <property type="entry name" value="AdipoR/HlyIII-related"/>
</dbReference>
<organism evidence="8 9">
    <name type="scientific">Wickerhamiella sorbophila</name>
    <dbReference type="NCBI Taxonomy" id="45607"/>
    <lineage>
        <taxon>Eukaryota</taxon>
        <taxon>Fungi</taxon>
        <taxon>Dikarya</taxon>
        <taxon>Ascomycota</taxon>
        <taxon>Saccharomycotina</taxon>
        <taxon>Dipodascomycetes</taxon>
        <taxon>Dipodascales</taxon>
        <taxon>Trichomonascaceae</taxon>
        <taxon>Wickerhamiella</taxon>
    </lineage>
</organism>
<evidence type="ECO:0000256" key="2">
    <source>
        <dbReference type="ARBA" id="ARBA00007018"/>
    </source>
</evidence>
<comment type="subcellular location">
    <subcellularLocation>
        <location evidence="1">Membrane</location>
        <topology evidence="1">Multi-pass membrane protein</topology>
    </subcellularLocation>
</comment>